<evidence type="ECO:0000256" key="11">
    <source>
        <dbReference type="ARBA" id="ARBA00023242"/>
    </source>
</evidence>
<name>A0A914H8B5_GLORO</name>
<feature type="region of interest" description="Disordered" evidence="12">
    <location>
        <begin position="388"/>
        <end position="408"/>
    </location>
</feature>
<feature type="transmembrane region" description="Helical" evidence="13">
    <location>
        <begin position="130"/>
        <end position="150"/>
    </location>
</feature>
<evidence type="ECO:0000259" key="14">
    <source>
        <dbReference type="Pfam" id="PF01694"/>
    </source>
</evidence>
<feature type="domain" description="Peptidase S54 rhomboid" evidence="14">
    <location>
        <begin position="92"/>
        <end position="190"/>
    </location>
</feature>
<evidence type="ECO:0000256" key="4">
    <source>
        <dbReference type="ARBA" id="ARBA00009045"/>
    </source>
</evidence>
<dbReference type="InterPro" id="IPR035952">
    <property type="entry name" value="Rhomboid-like_sf"/>
</dbReference>
<dbReference type="WBParaSite" id="Gr19_v10_g1497.t1">
    <property type="protein sequence ID" value="Gr19_v10_g1497.t1"/>
    <property type="gene ID" value="Gr19_v10_g1497"/>
</dbReference>
<evidence type="ECO:0000256" key="7">
    <source>
        <dbReference type="ARBA" id="ARBA00022729"/>
    </source>
</evidence>
<evidence type="ECO:0000256" key="8">
    <source>
        <dbReference type="ARBA" id="ARBA00022801"/>
    </source>
</evidence>
<keyword evidence="6 13" id="KW-0812">Transmembrane</keyword>
<dbReference type="InterPro" id="IPR022764">
    <property type="entry name" value="Peptidase_S54_rhomboid_dom"/>
</dbReference>
<feature type="transmembrane region" description="Helical" evidence="13">
    <location>
        <begin position="326"/>
        <end position="350"/>
    </location>
</feature>
<dbReference type="Pfam" id="PF01694">
    <property type="entry name" value="Rhomboid"/>
    <property type="match status" value="1"/>
</dbReference>
<dbReference type="Proteomes" id="UP000887572">
    <property type="component" value="Unplaced"/>
</dbReference>
<feature type="transmembrane region" description="Helical" evidence="13">
    <location>
        <begin position="251"/>
        <end position="271"/>
    </location>
</feature>
<dbReference type="AlphaFoldDB" id="A0A914H8B5"/>
<sequence length="500" mass="56089">MEVNDSSKLLTPLAVLIRGGFFYLLTNGLLFTAAAFYDYKNGPPKLQSTPKLIWTLIGANVAVFLLWRVPALAPTMLHYFTSGVASENLCLSMFLSMFSHYEFLHLLGNMLTLENFAVGAIGLLGPAQFMAMYLSGGLFSALFSLCYNALMASTSRGLGASGAIYAVVGYVCAKLPDQLVHFSFLFLPMFQSLFYRFRTNGLFFTAAAVYDYKNVQPKLQSTHNWIWTLIGAVAVFLLWHVLPLVLAMCSYFTISVACGMFFGISLMLKALTAAANPPLSARGAIFVVVDYVCANLLDVLVQYIFVPMFPIFANSFLYGRLALETVNLLCSLPLGHAAHIGGLLFGMYYAHYGETCYRHLVNWLRGNERSRFADDDFKLFDDDRQQQKQKCEEGTNNGGWTTAKQQQQNNIFSIGRPQQGRLLTEDEYREEGRTFTNEQLGELKQFLQSLSPDVAWRLISRLNTRNNFLQFITGAEHISSQEQSVHSELYGVEEQNTRRG</sequence>
<evidence type="ECO:0000256" key="10">
    <source>
        <dbReference type="ARBA" id="ARBA00023136"/>
    </source>
</evidence>
<organism evidence="15 16">
    <name type="scientific">Globodera rostochiensis</name>
    <name type="common">Golden nematode worm</name>
    <name type="synonym">Heterodera rostochiensis</name>
    <dbReference type="NCBI Taxonomy" id="31243"/>
    <lineage>
        <taxon>Eukaryota</taxon>
        <taxon>Metazoa</taxon>
        <taxon>Ecdysozoa</taxon>
        <taxon>Nematoda</taxon>
        <taxon>Chromadorea</taxon>
        <taxon>Rhabditida</taxon>
        <taxon>Tylenchina</taxon>
        <taxon>Tylenchomorpha</taxon>
        <taxon>Tylenchoidea</taxon>
        <taxon>Heteroderidae</taxon>
        <taxon>Heteroderinae</taxon>
        <taxon>Globodera</taxon>
    </lineage>
</organism>
<dbReference type="PANTHER" id="PTHR43731">
    <property type="entry name" value="RHOMBOID PROTEASE"/>
    <property type="match status" value="1"/>
</dbReference>
<feature type="transmembrane region" description="Helical" evidence="13">
    <location>
        <begin position="20"/>
        <end position="39"/>
    </location>
</feature>
<dbReference type="GO" id="GO:0004252">
    <property type="term" value="F:serine-type endopeptidase activity"/>
    <property type="evidence" value="ECO:0007669"/>
    <property type="project" value="InterPro"/>
</dbReference>
<evidence type="ECO:0000313" key="16">
    <source>
        <dbReference type="WBParaSite" id="Gr19_v10_g1497.t1"/>
    </source>
</evidence>
<comment type="similarity">
    <text evidence="4">Belongs to the peptidase S54 family.</text>
</comment>
<evidence type="ECO:0000256" key="1">
    <source>
        <dbReference type="ARBA" id="ARBA00000156"/>
    </source>
</evidence>
<protein>
    <recommendedName>
        <fullName evidence="5">rhomboid protease</fullName>
        <ecNumber evidence="5">3.4.21.105</ecNumber>
    </recommendedName>
</protein>
<dbReference type="GO" id="GO:0005637">
    <property type="term" value="C:nuclear inner membrane"/>
    <property type="evidence" value="ECO:0007669"/>
    <property type="project" value="UniProtKB-SubCell"/>
</dbReference>
<dbReference type="InterPro" id="IPR019358">
    <property type="entry name" value="NEMP_fam"/>
</dbReference>
<feature type="transmembrane region" description="Helical" evidence="13">
    <location>
        <begin position="51"/>
        <end position="70"/>
    </location>
</feature>
<evidence type="ECO:0000256" key="6">
    <source>
        <dbReference type="ARBA" id="ARBA00022692"/>
    </source>
</evidence>
<evidence type="ECO:0000256" key="13">
    <source>
        <dbReference type="SAM" id="Phobius"/>
    </source>
</evidence>
<evidence type="ECO:0000256" key="3">
    <source>
        <dbReference type="ARBA" id="ARBA00005748"/>
    </source>
</evidence>
<evidence type="ECO:0000256" key="5">
    <source>
        <dbReference type="ARBA" id="ARBA00013039"/>
    </source>
</evidence>
<keyword evidence="10 13" id="KW-0472">Membrane</keyword>
<keyword evidence="15" id="KW-1185">Reference proteome</keyword>
<feature type="transmembrane region" description="Helical" evidence="13">
    <location>
        <begin position="162"/>
        <end position="187"/>
    </location>
</feature>
<evidence type="ECO:0000256" key="9">
    <source>
        <dbReference type="ARBA" id="ARBA00022989"/>
    </source>
</evidence>
<keyword evidence="8" id="KW-0378">Hydrolase</keyword>
<proteinExistence type="inferred from homology"/>
<dbReference type="InterPro" id="IPR050925">
    <property type="entry name" value="Rhomboid_protease_S54"/>
</dbReference>
<dbReference type="EC" id="3.4.21.105" evidence="5"/>
<keyword evidence="7" id="KW-0732">Signal</keyword>
<accession>A0A914H8B5</accession>
<dbReference type="Pfam" id="PF10225">
    <property type="entry name" value="NEMP"/>
    <property type="match status" value="1"/>
</dbReference>
<dbReference type="Gene3D" id="1.20.1540.10">
    <property type="entry name" value="Rhomboid-like"/>
    <property type="match status" value="1"/>
</dbReference>
<keyword evidence="9 13" id="KW-1133">Transmembrane helix</keyword>
<comment type="catalytic activity">
    <reaction evidence="1">
        <text>Cleaves type-1 transmembrane domains using a catalytic dyad composed of serine and histidine that are contributed by different transmembrane domains.</text>
        <dbReference type="EC" id="3.4.21.105"/>
    </reaction>
</comment>
<dbReference type="GO" id="GO:0006465">
    <property type="term" value="P:signal peptide processing"/>
    <property type="evidence" value="ECO:0007669"/>
    <property type="project" value="TreeGrafter"/>
</dbReference>
<feature type="transmembrane region" description="Helical" evidence="13">
    <location>
        <begin position="103"/>
        <end position="124"/>
    </location>
</feature>
<dbReference type="SUPFAM" id="SSF144091">
    <property type="entry name" value="Rhomboid-like"/>
    <property type="match status" value="1"/>
</dbReference>
<evidence type="ECO:0000313" key="15">
    <source>
        <dbReference type="Proteomes" id="UP000887572"/>
    </source>
</evidence>
<keyword evidence="11" id="KW-0539">Nucleus</keyword>
<comment type="subcellular location">
    <subcellularLocation>
        <location evidence="2">Nucleus inner membrane</location>
        <topology evidence="2">Multi-pass membrane protein</topology>
        <orientation evidence="2">Nucleoplasmic side</orientation>
    </subcellularLocation>
</comment>
<evidence type="ECO:0000256" key="2">
    <source>
        <dbReference type="ARBA" id="ARBA00004575"/>
    </source>
</evidence>
<feature type="compositionally biased region" description="Polar residues" evidence="12">
    <location>
        <begin position="394"/>
        <end position="408"/>
    </location>
</feature>
<feature type="transmembrane region" description="Helical" evidence="13">
    <location>
        <begin position="224"/>
        <end position="245"/>
    </location>
</feature>
<comment type="similarity">
    <text evidence="3">Belongs to the NEMP family.</text>
</comment>
<evidence type="ECO:0000256" key="12">
    <source>
        <dbReference type="SAM" id="MobiDB-lite"/>
    </source>
</evidence>
<feature type="transmembrane region" description="Helical" evidence="13">
    <location>
        <begin position="193"/>
        <end position="212"/>
    </location>
</feature>
<reference evidence="16" key="1">
    <citation type="submission" date="2022-11" db="UniProtKB">
        <authorList>
            <consortium name="WormBaseParasite"/>
        </authorList>
    </citation>
    <scope>IDENTIFICATION</scope>
</reference>
<dbReference type="PANTHER" id="PTHR43731:SF14">
    <property type="entry name" value="PRESENILIN-ASSOCIATED RHOMBOID-LIKE PROTEIN, MITOCHONDRIAL"/>
    <property type="match status" value="1"/>
</dbReference>